<evidence type="ECO:0000256" key="6">
    <source>
        <dbReference type="ARBA" id="ARBA00023316"/>
    </source>
</evidence>
<protein>
    <recommendedName>
        <fullName evidence="7">Endolytic murein transglycosylase</fullName>
        <ecNumber evidence="7">4.2.2.29</ecNumber>
    </recommendedName>
    <alternativeName>
        <fullName evidence="7">Peptidoglycan lytic transglycosylase</fullName>
    </alternativeName>
    <alternativeName>
        <fullName evidence="7">Peptidoglycan polymerization terminase</fullName>
    </alternativeName>
</protein>
<feature type="site" description="Important for catalytic activity" evidence="7">
    <location>
        <position position="220"/>
    </location>
</feature>
<dbReference type="Gene3D" id="3.30.160.60">
    <property type="entry name" value="Classic Zinc Finger"/>
    <property type="match status" value="1"/>
</dbReference>
<evidence type="ECO:0000256" key="1">
    <source>
        <dbReference type="ARBA" id="ARBA00022475"/>
    </source>
</evidence>
<dbReference type="InterPro" id="IPR003770">
    <property type="entry name" value="MLTG-like"/>
</dbReference>
<keyword evidence="5 7" id="KW-0456">Lyase</keyword>
<evidence type="ECO:0000313" key="9">
    <source>
        <dbReference type="Proteomes" id="UP000672027"/>
    </source>
</evidence>
<comment type="similarity">
    <text evidence="7">Belongs to the transglycosylase MltG family.</text>
</comment>
<comment type="function">
    <text evidence="7">Functions as a peptidoglycan terminase that cleaves nascent peptidoglycan strands endolytically to terminate their elongation.</text>
</comment>
<accession>A0ABX7X359</accession>
<keyword evidence="2 7" id="KW-0812">Transmembrane</keyword>
<keyword evidence="4 7" id="KW-0472">Membrane</keyword>
<dbReference type="CDD" id="cd08010">
    <property type="entry name" value="MltG_like"/>
    <property type="match status" value="1"/>
</dbReference>
<name>A0ABX7X359_9GAMM</name>
<dbReference type="RefSeq" id="WP_210226068.1">
    <property type="nucleotide sequence ID" value="NZ_CP072800.1"/>
</dbReference>
<evidence type="ECO:0000256" key="2">
    <source>
        <dbReference type="ARBA" id="ARBA00022692"/>
    </source>
</evidence>
<evidence type="ECO:0000256" key="5">
    <source>
        <dbReference type="ARBA" id="ARBA00023239"/>
    </source>
</evidence>
<dbReference type="PANTHER" id="PTHR30518">
    <property type="entry name" value="ENDOLYTIC MUREIN TRANSGLYCOSYLASE"/>
    <property type="match status" value="1"/>
</dbReference>
<proteinExistence type="inferred from homology"/>
<feature type="transmembrane region" description="Helical" evidence="7">
    <location>
        <begin position="7"/>
        <end position="27"/>
    </location>
</feature>
<reference evidence="8 9" key="1">
    <citation type="submission" date="2021-04" db="EMBL/GenBank/DDBJ databases">
        <title>Genomics, taxonomy and metabolism of representatives of sulfur bacteria of the genus Thiothrix: Thiothrix fructosivorans QT, Thiothrix unzii A1T and three new species, Thiothrix subterranea sp. nov., Thiothrix litoralis sp. nov. and 'Candidatus Thiothrix anitrata' sp. nov.</title>
        <authorList>
            <person name="Ravin N.V."/>
            <person name="Smolyakov D."/>
            <person name="Rudenko T.S."/>
            <person name="Mardanov A.V."/>
            <person name="Beletsky A.V."/>
            <person name="Markov N.D."/>
            <person name="Fomenkov A.I."/>
            <person name="Roberts R.J."/>
            <person name="Karnachuk O.V."/>
            <person name="Novikov A."/>
            <person name="Grabovich M.Y."/>
        </authorList>
    </citation>
    <scope>NUCLEOTIDE SEQUENCE [LARGE SCALE GENOMIC DNA]</scope>
    <source>
        <strain evidence="8 9">A52</strain>
    </source>
</reference>
<evidence type="ECO:0000256" key="3">
    <source>
        <dbReference type="ARBA" id="ARBA00022989"/>
    </source>
</evidence>
<keyword evidence="1 7" id="KW-1003">Cell membrane</keyword>
<dbReference type="Proteomes" id="UP000672027">
    <property type="component" value="Chromosome"/>
</dbReference>
<dbReference type="HAMAP" id="MF_02065">
    <property type="entry name" value="MltG"/>
    <property type="match status" value="1"/>
</dbReference>
<evidence type="ECO:0000313" key="8">
    <source>
        <dbReference type="EMBL" id="QTR49213.1"/>
    </source>
</evidence>
<dbReference type="EMBL" id="CP072800">
    <property type="protein sequence ID" value="QTR49213.1"/>
    <property type="molecule type" value="Genomic_DNA"/>
</dbReference>
<dbReference type="Pfam" id="PF02618">
    <property type="entry name" value="YceG"/>
    <property type="match status" value="1"/>
</dbReference>
<dbReference type="NCBIfam" id="TIGR00247">
    <property type="entry name" value="endolytic transglycosylase MltG"/>
    <property type="match status" value="1"/>
</dbReference>
<dbReference type="PANTHER" id="PTHR30518:SF2">
    <property type="entry name" value="ENDOLYTIC MUREIN TRANSGLYCOSYLASE"/>
    <property type="match status" value="1"/>
</dbReference>
<keyword evidence="7" id="KW-0997">Cell inner membrane</keyword>
<organism evidence="8 9">
    <name type="scientific">Candidatus Thiothrix anitrata</name>
    <dbReference type="NCBI Taxonomy" id="2823902"/>
    <lineage>
        <taxon>Bacteria</taxon>
        <taxon>Pseudomonadati</taxon>
        <taxon>Pseudomonadota</taxon>
        <taxon>Gammaproteobacteria</taxon>
        <taxon>Thiotrichales</taxon>
        <taxon>Thiotrichaceae</taxon>
        <taxon>Thiothrix</taxon>
    </lineage>
</organism>
<dbReference type="Gene3D" id="3.30.1490.480">
    <property type="entry name" value="Endolytic murein transglycosylase"/>
    <property type="match status" value="1"/>
</dbReference>
<keyword evidence="6 7" id="KW-0961">Cell wall biogenesis/degradation</keyword>
<evidence type="ECO:0000256" key="7">
    <source>
        <dbReference type="HAMAP-Rule" id="MF_02065"/>
    </source>
</evidence>
<sequence length="346" mass="39098">MKLLLKLLSFLLVTVVITGGFLLWYQYDNFLKTPVSINQNNAVFEVKPGSNIRQVGAQLQKAGIIEHTYLFFAHARISGLADKLKAGEYKLEAEMRPDDLLKHFVSGKTLQYSLSLIEGKTFKDLKALIRQHPNLEQTLTDADYASIMEKLGAPAGTHPEGWFYPDTYLFPRKTTDLEFLRRSYQDMQRYLQQAWDNREPNPYLKTPYDALILASIVEKETGLPQERPLVASVFLNRLEKKMLLQTDPTVIYGIGDKYDGNIRKVDLQTDTPYNTYTRAGLPPTPIAMPGKAAIDAVMHPATSAMFYFVATTPGGASKFSATLEEHNQAVREYILNRKTASEPKQP</sequence>
<keyword evidence="3 7" id="KW-1133">Transmembrane helix</keyword>
<dbReference type="EC" id="4.2.2.29" evidence="7"/>
<evidence type="ECO:0000256" key="4">
    <source>
        <dbReference type="ARBA" id="ARBA00023136"/>
    </source>
</evidence>
<comment type="subcellular location">
    <subcellularLocation>
        <location evidence="7">Cell inner membrane</location>
        <topology evidence="7">Single-pass membrane protein</topology>
    </subcellularLocation>
</comment>
<keyword evidence="9" id="KW-1185">Reference proteome</keyword>
<gene>
    <name evidence="7 8" type="primary">mltG</name>
    <name evidence="8" type="ORF">J8380_13205</name>
</gene>
<comment type="catalytic activity">
    <reaction evidence="7">
        <text>a peptidoglycan chain = a peptidoglycan chain with N-acetyl-1,6-anhydromuramyl-[peptide] at the reducing end + a peptidoglycan chain with N-acetylglucosamine at the non-reducing end.</text>
        <dbReference type="EC" id="4.2.2.29"/>
    </reaction>
</comment>